<evidence type="ECO:0000256" key="1">
    <source>
        <dbReference type="ARBA" id="ARBA00006479"/>
    </source>
</evidence>
<comment type="caution">
    <text evidence="3">The sequence shown here is derived from an EMBL/GenBank/DDBJ whole genome shotgun (WGS) entry which is preliminary data.</text>
</comment>
<accession>A0A4R1NEL5</accession>
<dbReference type="Proteomes" id="UP000294555">
    <property type="component" value="Unassembled WGS sequence"/>
</dbReference>
<protein>
    <submittedName>
        <fullName evidence="3">Putative NBD/HSP70 family sugar kinase</fullName>
    </submittedName>
</protein>
<dbReference type="EMBL" id="SJOI01000001">
    <property type="protein sequence ID" value="TCL06035.1"/>
    <property type="molecule type" value="Genomic_DNA"/>
</dbReference>
<dbReference type="InterPro" id="IPR036390">
    <property type="entry name" value="WH_DNA-bd_sf"/>
</dbReference>
<organism evidence="3 4">
    <name type="scientific">Sodalis ligni</name>
    <dbReference type="NCBI Taxonomy" id="2697027"/>
    <lineage>
        <taxon>Bacteria</taxon>
        <taxon>Pseudomonadati</taxon>
        <taxon>Pseudomonadota</taxon>
        <taxon>Gammaproteobacteria</taxon>
        <taxon>Enterobacterales</taxon>
        <taxon>Bruguierivoracaceae</taxon>
        <taxon>Sodalis</taxon>
    </lineage>
</organism>
<dbReference type="InterPro" id="IPR000600">
    <property type="entry name" value="ROK"/>
</dbReference>
<dbReference type="GO" id="GO:0003677">
    <property type="term" value="F:DNA binding"/>
    <property type="evidence" value="ECO:0007669"/>
    <property type="project" value="TreeGrafter"/>
</dbReference>
<dbReference type="Pfam" id="PF00480">
    <property type="entry name" value="ROK"/>
    <property type="match status" value="1"/>
</dbReference>
<reference evidence="3 4" key="1">
    <citation type="submission" date="2019-02" db="EMBL/GenBank/DDBJ databases">
        <title>Investigation of anaerobic lignin degradation for improved lignocellulosic biofuels.</title>
        <authorList>
            <person name="Deangelis K."/>
        </authorList>
    </citation>
    <scope>NUCLEOTIDE SEQUENCE [LARGE SCALE GENOMIC DNA]</scope>
    <source>
        <strain evidence="3 4">159R</strain>
    </source>
</reference>
<dbReference type="InterPro" id="IPR043129">
    <property type="entry name" value="ATPase_NBD"/>
</dbReference>
<evidence type="ECO:0000313" key="4">
    <source>
        <dbReference type="Proteomes" id="UP000294555"/>
    </source>
</evidence>
<dbReference type="Gene3D" id="1.10.10.10">
    <property type="entry name" value="Winged helix-like DNA-binding domain superfamily/Winged helix DNA-binding domain"/>
    <property type="match status" value="1"/>
</dbReference>
<comment type="similarity">
    <text evidence="1">Belongs to the ROK (NagC/XylR) family.</text>
</comment>
<dbReference type="InterPro" id="IPR000835">
    <property type="entry name" value="HTH_MarR-typ"/>
</dbReference>
<dbReference type="Gene3D" id="3.30.420.40">
    <property type="match status" value="2"/>
</dbReference>
<dbReference type="Pfam" id="PF01047">
    <property type="entry name" value="MarR"/>
    <property type="match status" value="1"/>
</dbReference>
<dbReference type="SUPFAM" id="SSF53067">
    <property type="entry name" value="Actin-like ATPase domain"/>
    <property type="match status" value="1"/>
</dbReference>
<name>A0A4R1NEL5_9GAMM</name>
<keyword evidence="4" id="KW-1185">Reference proteome</keyword>
<dbReference type="OrthoDB" id="9810372at2"/>
<evidence type="ECO:0000313" key="3">
    <source>
        <dbReference type="EMBL" id="TCL06035.1"/>
    </source>
</evidence>
<gene>
    <name evidence="3" type="ORF">EZJ58_4260</name>
</gene>
<dbReference type="RefSeq" id="WP_132925100.1">
    <property type="nucleotide sequence ID" value="NZ_SJOI01000001.1"/>
</dbReference>
<evidence type="ECO:0000259" key="2">
    <source>
        <dbReference type="Pfam" id="PF01047"/>
    </source>
</evidence>
<dbReference type="GO" id="GO:0016301">
    <property type="term" value="F:kinase activity"/>
    <property type="evidence" value="ECO:0007669"/>
    <property type="project" value="UniProtKB-KW"/>
</dbReference>
<dbReference type="SUPFAM" id="SSF46785">
    <property type="entry name" value="Winged helix' DNA-binding domain"/>
    <property type="match status" value="1"/>
</dbReference>
<keyword evidence="3" id="KW-0418">Kinase</keyword>
<keyword evidence="3" id="KW-0808">Transferase</keyword>
<dbReference type="AlphaFoldDB" id="A0A4R1NEL5"/>
<dbReference type="PANTHER" id="PTHR18964">
    <property type="entry name" value="ROK (REPRESSOR, ORF, KINASE) FAMILY"/>
    <property type="match status" value="1"/>
</dbReference>
<dbReference type="PANTHER" id="PTHR18964:SF149">
    <property type="entry name" value="BIFUNCTIONAL UDP-N-ACETYLGLUCOSAMINE 2-EPIMERASE_N-ACETYLMANNOSAMINE KINASE"/>
    <property type="match status" value="1"/>
</dbReference>
<proteinExistence type="inferred from homology"/>
<dbReference type="GO" id="GO:0006351">
    <property type="term" value="P:DNA-templated transcription"/>
    <property type="evidence" value="ECO:0007669"/>
    <property type="project" value="TreeGrafter"/>
</dbReference>
<feature type="domain" description="HTH marR-type" evidence="2">
    <location>
        <begin position="17"/>
        <end position="61"/>
    </location>
</feature>
<sequence length="406" mass="45452">MSLFGINNQFMRSHNKSVIISHLYREKTASKSSLARLSQLSIPAVSNILDELLAEGYLNRSAVNLHTRGNNSGSYQIATRGNILCLNISPFLIESVLTDGLVRPLQPLQRLKTEIMTPQQLQQEIERQYHSYRQYDPQTPLRIALSVHGQVNPRTGVSERMPQAVWHEPVELRYLLEEKLGTRLLLDNDCVMLALAEKWQNPASANDFCVINVDYGIGSSFVIDREIYRGNLFGSGQIGHTIIDPDGATCPCGRYGCLETIASLSSLKKRARMQLKMTPDSGLENTPIDTAWLISEYHGGNPEIRLMVNNAARAVGLSLYNFLNVLNINHIYLYGRSCKFGADWLNIIHEQTHYNPFDGGNTTRENATQIVVGGLTRQQQVMGIGFLYAEDILKNGLFQKAETAAK</sequence>
<dbReference type="InterPro" id="IPR036388">
    <property type="entry name" value="WH-like_DNA-bd_sf"/>
</dbReference>